<evidence type="ECO:0000313" key="8">
    <source>
        <dbReference type="EMBL" id="ARU56470.1"/>
    </source>
</evidence>
<dbReference type="KEGG" id="ome:OLMES_2409"/>
<evidence type="ECO:0000256" key="1">
    <source>
        <dbReference type="ARBA" id="ARBA00000085"/>
    </source>
</evidence>
<dbReference type="Pfam" id="PF02518">
    <property type="entry name" value="HATPase_c"/>
    <property type="match status" value="1"/>
</dbReference>
<dbReference type="InterPro" id="IPR036890">
    <property type="entry name" value="HATPase_C_sf"/>
</dbReference>
<dbReference type="PANTHER" id="PTHR43642:SF1">
    <property type="entry name" value="HYBRID SIGNAL TRANSDUCTION HISTIDINE KINASE G"/>
    <property type="match status" value="1"/>
</dbReference>
<dbReference type="InterPro" id="IPR003661">
    <property type="entry name" value="HisK_dim/P_dom"/>
</dbReference>
<name>A0A1Y0I8A6_9GAMM</name>
<evidence type="ECO:0000313" key="9">
    <source>
        <dbReference type="Proteomes" id="UP000196027"/>
    </source>
</evidence>
<evidence type="ECO:0000256" key="4">
    <source>
        <dbReference type="ARBA" id="ARBA00022679"/>
    </source>
</evidence>
<dbReference type="SMART" id="SM00220">
    <property type="entry name" value="S_TKc"/>
    <property type="match status" value="1"/>
</dbReference>
<dbReference type="Proteomes" id="UP000196027">
    <property type="component" value="Chromosome"/>
</dbReference>
<dbReference type="InterPro" id="IPR011009">
    <property type="entry name" value="Kinase-like_dom_sf"/>
</dbReference>
<dbReference type="PRINTS" id="PR00344">
    <property type="entry name" value="BCTRLSENSOR"/>
</dbReference>
<dbReference type="Pfam" id="PF00069">
    <property type="entry name" value="Pkinase"/>
    <property type="match status" value="1"/>
</dbReference>
<dbReference type="InterPro" id="IPR041664">
    <property type="entry name" value="AAA_16"/>
</dbReference>
<protein>
    <recommendedName>
        <fullName evidence="2">histidine kinase</fullName>
        <ecNumber evidence="2">2.7.13.3</ecNumber>
    </recommendedName>
</protein>
<dbReference type="InterPro" id="IPR003018">
    <property type="entry name" value="GAF"/>
</dbReference>
<dbReference type="EC" id="2.7.13.3" evidence="2"/>
<evidence type="ECO:0000256" key="3">
    <source>
        <dbReference type="ARBA" id="ARBA00022553"/>
    </source>
</evidence>
<dbReference type="EMBL" id="CP021425">
    <property type="protein sequence ID" value="ARU56470.1"/>
    <property type="molecule type" value="Genomic_DNA"/>
</dbReference>
<evidence type="ECO:0000259" key="6">
    <source>
        <dbReference type="PROSITE" id="PS50011"/>
    </source>
</evidence>
<dbReference type="CDD" id="cd00082">
    <property type="entry name" value="HisKA"/>
    <property type="match status" value="1"/>
</dbReference>
<gene>
    <name evidence="8" type="ORF">OLMES_2409</name>
</gene>
<dbReference type="SMART" id="SM00388">
    <property type="entry name" value="HisKA"/>
    <property type="match status" value="1"/>
</dbReference>
<dbReference type="GO" id="GO:0005524">
    <property type="term" value="F:ATP binding"/>
    <property type="evidence" value="ECO:0007669"/>
    <property type="project" value="InterPro"/>
</dbReference>
<feature type="domain" description="Protein kinase" evidence="6">
    <location>
        <begin position="23"/>
        <end position="296"/>
    </location>
</feature>
<keyword evidence="4" id="KW-0808">Transferase</keyword>
<keyword evidence="5 8" id="KW-0418">Kinase</keyword>
<dbReference type="Gene3D" id="1.10.510.10">
    <property type="entry name" value="Transferase(Phosphotransferase) domain 1"/>
    <property type="match status" value="1"/>
</dbReference>
<dbReference type="SMART" id="SM00387">
    <property type="entry name" value="HATPase_c"/>
    <property type="match status" value="1"/>
</dbReference>
<evidence type="ECO:0000256" key="5">
    <source>
        <dbReference type="ARBA" id="ARBA00022777"/>
    </source>
</evidence>
<dbReference type="InterPro" id="IPR027417">
    <property type="entry name" value="P-loop_NTPase"/>
</dbReference>
<dbReference type="CDD" id="cd14014">
    <property type="entry name" value="STKc_PknB_like"/>
    <property type="match status" value="1"/>
</dbReference>
<dbReference type="Pfam" id="PF01590">
    <property type="entry name" value="GAF"/>
    <property type="match status" value="1"/>
</dbReference>
<dbReference type="InterPro" id="IPR036097">
    <property type="entry name" value="HisK_dim/P_sf"/>
</dbReference>
<dbReference type="InterPro" id="IPR005467">
    <property type="entry name" value="His_kinase_dom"/>
</dbReference>
<dbReference type="GO" id="GO:0000155">
    <property type="term" value="F:phosphorelay sensor kinase activity"/>
    <property type="evidence" value="ECO:0007669"/>
    <property type="project" value="InterPro"/>
</dbReference>
<feature type="domain" description="Histidine kinase" evidence="7">
    <location>
        <begin position="1521"/>
        <end position="1751"/>
    </location>
</feature>
<dbReference type="InterPro" id="IPR029016">
    <property type="entry name" value="GAF-like_dom_sf"/>
</dbReference>
<organism evidence="8 9">
    <name type="scientific">Oleiphilus messinensis</name>
    <dbReference type="NCBI Taxonomy" id="141451"/>
    <lineage>
        <taxon>Bacteria</taxon>
        <taxon>Pseudomonadati</taxon>
        <taxon>Pseudomonadota</taxon>
        <taxon>Gammaproteobacteria</taxon>
        <taxon>Oceanospirillales</taxon>
        <taxon>Oleiphilaceae</taxon>
        <taxon>Oleiphilus</taxon>
    </lineage>
</organism>
<dbReference type="SUPFAM" id="SSF56112">
    <property type="entry name" value="Protein kinase-like (PK-like)"/>
    <property type="match status" value="1"/>
</dbReference>
<keyword evidence="3" id="KW-0597">Phosphoprotein</keyword>
<evidence type="ECO:0000259" key="7">
    <source>
        <dbReference type="PROSITE" id="PS50109"/>
    </source>
</evidence>
<dbReference type="SUPFAM" id="SSF47384">
    <property type="entry name" value="Homodimeric domain of signal transducing histidine kinase"/>
    <property type="match status" value="1"/>
</dbReference>
<reference evidence="8 9" key="1">
    <citation type="submission" date="2017-05" db="EMBL/GenBank/DDBJ databases">
        <title>Genomic insights into alkan degradation activity of Oleiphilus messinensis.</title>
        <authorList>
            <person name="Kozyavkin S.A."/>
            <person name="Slesarev A.I."/>
            <person name="Golyshin P.N."/>
            <person name="Korzhenkov A."/>
            <person name="Golyshina O.N."/>
            <person name="Toshchakov S.V."/>
        </authorList>
    </citation>
    <scope>NUCLEOTIDE SEQUENCE [LARGE SCALE GENOMIC DNA]</scope>
    <source>
        <strain evidence="8 9">ME102</strain>
    </source>
</reference>
<dbReference type="InterPro" id="IPR000719">
    <property type="entry name" value="Prot_kinase_dom"/>
</dbReference>
<dbReference type="GO" id="GO:0005886">
    <property type="term" value="C:plasma membrane"/>
    <property type="evidence" value="ECO:0007669"/>
    <property type="project" value="UniProtKB-ARBA"/>
</dbReference>
<dbReference type="SUPFAM" id="SSF55781">
    <property type="entry name" value="GAF domain-like"/>
    <property type="match status" value="1"/>
</dbReference>
<dbReference type="FunFam" id="3.30.565.10:FF:000006">
    <property type="entry name" value="Sensor histidine kinase WalK"/>
    <property type="match status" value="1"/>
</dbReference>
<proteinExistence type="predicted"/>
<dbReference type="OrthoDB" id="9806704at2"/>
<dbReference type="Gene3D" id="3.40.50.300">
    <property type="entry name" value="P-loop containing nucleotide triphosphate hydrolases"/>
    <property type="match status" value="1"/>
</dbReference>
<dbReference type="PANTHER" id="PTHR43642">
    <property type="entry name" value="HYBRID SIGNAL TRANSDUCTION HISTIDINE KINASE G"/>
    <property type="match status" value="1"/>
</dbReference>
<dbReference type="PROSITE" id="PS50011">
    <property type="entry name" value="PROTEIN_KINASE_DOM"/>
    <property type="match status" value="1"/>
</dbReference>
<dbReference type="SUPFAM" id="SSF52540">
    <property type="entry name" value="P-loop containing nucleoside triphosphate hydrolases"/>
    <property type="match status" value="1"/>
</dbReference>
<dbReference type="Gene3D" id="1.10.287.130">
    <property type="match status" value="1"/>
</dbReference>
<dbReference type="RefSeq" id="WP_087461452.1">
    <property type="nucleotide sequence ID" value="NZ_CP021425.1"/>
</dbReference>
<evidence type="ECO:0000256" key="2">
    <source>
        <dbReference type="ARBA" id="ARBA00012438"/>
    </source>
</evidence>
<sequence>MHTACVRDPIAEDGSLLIKVAGYEIEETLSVNSVTIVCRGWRLTDQKRVILKALIAPHPSLERLARFQFGFDVLQKFDHACIIKPLQWVAPGSSFPYPVMILDDFGGSELLAYLQRQNCQYLSIKTFFSIAMQLVGALSEIHQKHVIHKDLHPANIAFDPFSGRVQIFDFDMSSCLSREQPALNPPDRLEGRLHYLSPEQTGRMNRLLDYRCDFYSLGATFFHLLTGKPPFQADDALGLVYAHLAERPPSVRETRPDIPEALARVIDKLLAKSAEDRYQSAQGLKADLERVESAFLAHQELQDFNPGAFDKSGLLLIPQKIYGREDEIHTLLRCFLKASGRTPVLLTVSGSAGIGKSALVHEIHKPVTEYNGLFCAGKFEKLRKNIPYFGLQNALIPWFQWVFSRSDVQLSLVRTALISALGKNARVLCDFMPEFYRLFGELPEVSQLGPEETKNRFHHIFKQFIKLASQDQAIVLFLDDLQWADSGTLSLLPMLIADPDSRLLVIIAYRDSEIDSSHPVTHMLAELHNALSETGDLYRIHLTSLTSKQVVELCQDTFHLDERSVEPLAEMLVRKTSGNPFYINEFLRMLYSEELIDFEMGCWHWDLVNIEAKCGTENVIELLISNMRQLSDGTQKILQVASVLGNQFTLSALEHASTMESENILLHLEPALFAGMLIQQGGDFRYRFGHDRMQQAAYELVPEVDRSKLHLRVGYNILNSGEKGLSDTDCFSVVEHLNHCHHLIETTYERQLLAQLNLRAARLAHAASAWHSVTTYSQAGIALLDQGHWQKDPDTCEQLYSLNAESLYLTGLHRESEQIYQLLTPHLRTDLSRAEVCAERVIQFIGRGEWDRAIQFCTQGLEFVGIEVPDSEGLEAALRHEEAIQAEKGWILSNAVLQLPEMHDPKIRLGMRLMVNLAVCYSIKSLTPLDQYIAVKGCNLTVEYGRSESTAMILCCRMLFYKKNKDPRSALALATQAKLLAESYSNHKDLSNCYNLIAAGVWHFQDSYKSCIELHMKGIQAGLNSGDIARAAMNACNILFAKISMGEIWPVLQSESSEVLSFLSQHKVFHPFPLIVSKLSSALLKESQNVGALDDQCFESSFLAKVNQSFHRYYLEHFRCQLAFWSDDWAAAFQIAKKLYQCEPFFPLSSFGTDHLFFYAFLVLVEGNPSEPWVHREVEYCLSLLTRFADTNALNFRHLCFLLQAEQARYPSGAGGEAGRLFKEAIEGAKRGGFLQFQALANERAGEYWLAQGFEFIGVAHLQEAFKLYQIWGCNVRLGVLRSRYKHLFTQSTALISSSFSDTESSISNTGSILDMASVMKSVQAISSEIRVEQLAAKVLEIIIECSGATSGALLLMRNNRIKLLTVVAPERKVQTQVDPWGAYEDWNLPGSVIQYVHHTDEMVHIEDLSITSQFSREPYFLKNDLRSVLCMPVMYQQQSLGVLYLESNLCTGAFTKERLEVIKLLLLQAAIAFDNAMLFEEVQSFNRELETKIQQRTEALHTAVGELEVANNELSAFSYSVSHDLKGPVNVIQEFSDMILNDNAADLTPEVRRITGRINYNALKMRHLIDGLLTLSRVQRKSAHFDRVDLSSLVTGLNQELQEQFPQLTASLLVEPECSVWADEAMLHSMLQNLLNNAWKYSSKQQQIHIEFGRIQSAAPVPEGVGSIPETVPEKFSVFYIRDQGCGFDMAHAGQLFDSFQRLHRNTDFEGAGIGLATVKRIVEKHHGAIWAKAAPGEGATFYFMLPVSALTASD</sequence>
<dbReference type="InterPro" id="IPR003594">
    <property type="entry name" value="HATPase_dom"/>
</dbReference>
<dbReference type="PROSITE" id="PS50109">
    <property type="entry name" value="HIS_KIN"/>
    <property type="match status" value="1"/>
</dbReference>
<dbReference type="Pfam" id="PF13191">
    <property type="entry name" value="AAA_16"/>
    <property type="match status" value="1"/>
</dbReference>
<dbReference type="InterPro" id="IPR053159">
    <property type="entry name" value="Hybrid_Histidine_Kinase"/>
</dbReference>
<keyword evidence="9" id="KW-1185">Reference proteome</keyword>
<dbReference type="InterPro" id="IPR004358">
    <property type="entry name" value="Sig_transdc_His_kin-like_C"/>
</dbReference>
<dbReference type="Gene3D" id="3.30.565.10">
    <property type="entry name" value="Histidine kinase-like ATPase, C-terminal domain"/>
    <property type="match status" value="1"/>
</dbReference>
<dbReference type="SMART" id="SM00065">
    <property type="entry name" value="GAF"/>
    <property type="match status" value="1"/>
</dbReference>
<dbReference type="Gene3D" id="3.30.450.40">
    <property type="match status" value="1"/>
</dbReference>
<accession>A0A1Y0I8A6</accession>
<dbReference type="SUPFAM" id="SSF55874">
    <property type="entry name" value="ATPase domain of HSP90 chaperone/DNA topoisomerase II/histidine kinase"/>
    <property type="match status" value="1"/>
</dbReference>
<dbReference type="Pfam" id="PF00512">
    <property type="entry name" value="HisKA"/>
    <property type="match status" value="1"/>
</dbReference>
<comment type="catalytic activity">
    <reaction evidence="1">
        <text>ATP + protein L-histidine = ADP + protein N-phospho-L-histidine.</text>
        <dbReference type="EC" id="2.7.13.3"/>
    </reaction>
</comment>